<comment type="subcellular location">
    <subcellularLocation>
        <location evidence="1">Cell inner membrane</location>
    </subcellularLocation>
</comment>
<dbReference type="GO" id="GO:0009247">
    <property type="term" value="P:glycolipid biosynthetic process"/>
    <property type="evidence" value="ECO:0007669"/>
    <property type="project" value="UniProtKB-ARBA"/>
</dbReference>
<evidence type="ECO:0000256" key="4">
    <source>
        <dbReference type="ARBA" id="ARBA00022679"/>
    </source>
</evidence>
<dbReference type="PATRIC" id="fig|864564.6.peg.892"/>
<dbReference type="GO" id="GO:0005886">
    <property type="term" value="C:plasma membrane"/>
    <property type="evidence" value="ECO:0007669"/>
    <property type="project" value="UniProtKB-SubCell"/>
</dbReference>
<comment type="caution">
    <text evidence="7">The sequence shown here is derived from an EMBL/GenBank/DDBJ whole genome shotgun (WGS) entry which is preliminary data.</text>
</comment>
<dbReference type="HOGENOM" id="CLU_049421_3_1_11"/>
<evidence type="ECO:0000256" key="1">
    <source>
        <dbReference type="ARBA" id="ARBA00004533"/>
    </source>
</evidence>
<protein>
    <submittedName>
        <fullName evidence="7">Lipid A biosynthesis (KDO)2-(Lauroyl)-lipid IVA acyltransferase</fullName>
    </submittedName>
</protein>
<keyword evidence="3" id="KW-0997">Cell inner membrane</keyword>
<evidence type="ECO:0000313" key="7">
    <source>
        <dbReference type="EMBL" id="EFT83816.1"/>
    </source>
</evidence>
<proteinExistence type="predicted"/>
<dbReference type="KEGG" id="pdo:PSDT_0810"/>
<keyword evidence="2" id="KW-1003">Cell membrane</keyword>
<dbReference type="PANTHER" id="PTHR30606:SF10">
    <property type="entry name" value="PHOSPHATIDYLINOSITOL MANNOSIDE ACYLTRANSFERASE"/>
    <property type="match status" value="1"/>
</dbReference>
<name>E6JYI9_PARDN</name>
<dbReference type="RefSeq" id="WP_006289200.1">
    <property type="nucleotide sequence ID" value="NZ_AP012333.1"/>
</dbReference>
<dbReference type="Pfam" id="PF03279">
    <property type="entry name" value="Lip_A_acyltrans"/>
    <property type="match status" value="1"/>
</dbReference>
<keyword evidence="8" id="KW-1185">Reference proteome</keyword>
<gene>
    <name evidence="7" type="ORF">HMPREF0620_0821</name>
</gene>
<accession>E6JYI9</accession>
<dbReference type="AlphaFoldDB" id="E6JYI9"/>
<keyword evidence="5" id="KW-0472">Membrane</keyword>
<dbReference type="Proteomes" id="UP000004946">
    <property type="component" value="Chromosome"/>
</dbReference>
<dbReference type="InterPro" id="IPR004960">
    <property type="entry name" value="LipA_acyltrans"/>
</dbReference>
<dbReference type="GO" id="GO:0016746">
    <property type="term" value="F:acyltransferase activity"/>
    <property type="evidence" value="ECO:0007669"/>
    <property type="project" value="UniProtKB-KW"/>
</dbReference>
<evidence type="ECO:0000256" key="6">
    <source>
        <dbReference type="ARBA" id="ARBA00023315"/>
    </source>
</evidence>
<dbReference type="EMBL" id="AEON01000001">
    <property type="protein sequence ID" value="EFT83816.1"/>
    <property type="molecule type" value="Genomic_DNA"/>
</dbReference>
<evidence type="ECO:0000256" key="5">
    <source>
        <dbReference type="ARBA" id="ARBA00023136"/>
    </source>
</evidence>
<dbReference type="NCBIfam" id="NF005919">
    <property type="entry name" value="PRK07920.1"/>
    <property type="match status" value="1"/>
</dbReference>
<keyword evidence="4 7" id="KW-0808">Transferase</keyword>
<reference evidence="7 8" key="1">
    <citation type="submission" date="2010-12" db="EMBL/GenBank/DDBJ databases">
        <authorList>
            <person name="Muzny D."/>
            <person name="Qin X."/>
            <person name="Buhay C."/>
            <person name="Dugan-Rocha S."/>
            <person name="Ding Y."/>
            <person name="Chen G."/>
            <person name="Hawes A."/>
            <person name="Holder M."/>
            <person name="Jhangiani S."/>
            <person name="Johnson A."/>
            <person name="Khan Z."/>
            <person name="Li Z."/>
            <person name="Liu W."/>
            <person name="Liu X."/>
            <person name="Perez L."/>
            <person name="Shen H."/>
            <person name="Wang Q."/>
            <person name="Watt J."/>
            <person name="Xi L."/>
            <person name="Xin Y."/>
            <person name="Zhou J."/>
            <person name="Deng J."/>
            <person name="Jiang H."/>
            <person name="Liu Y."/>
            <person name="Qu J."/>
            <person name="Song X.-Z."/>
            <person name="Zhang L."/>
            <person name="Villasana D."/>
            <person name="Johnson A."/>
            <person name="Liu J."/>
            <person name="Liyanage D."/>
            <person name="Lorensuhewa L."/>
            <person name="Robinson T."/>
            <person name="Song A."/>
            <person name="Song B.-B."/>
            <person name="Dinh H."/>
            <person name="Thornton R."/>
            <person name="Coyle M."/>
            <person name="Francisco L."/>
            <person name="Jackson L."/>
            <person name="Javaid M."/>
            <person name="Korchina V."/>
            <person name="Kovar C."/>
            <person name="Mata R."/>
            <person name="Mathew T."/>
            <person name="Ngo R."/>
            <person name="Nguyen L."/>
            <person name="Nguyen N."/>
            <person name="Okwuonu G."/>
            <person name="Ongeri F."/>
            <person name="Pham C."/>
            <person name="Simmons D."/>
            <person name="Wilczek-Boney K."/>
            <person name="Hale W."/>
            <person name="Jakkamsetti A."/>
            <person name="Pham P."/>
            <person name="Ruth R."/>
            <person name="San Lucas F."/>
            <person name="Warren J."/>
            <person name="Zhang J."/>
            <person name="Zhao Z."/>
            <person name="Zhou C."/>
            <person name="Zhu D."/>
            <person name="Lee S."/>
            <person name="Bess C."/>
            <person name="Blankenburg K."/>
            <person name="Forbes L."/>
            <person name="Fu Q."/>
            <person name="Gubbala S."/>
            <person name="Hirani K."/>
            <person name="Jayaseelan J.C."/>
            <person name="Lara F."/>
            <person name="Munidasa M."/>
            <person name="Palculict T."/>
            <person name="Patil S."/>
            <person name="Pu L.-L."/>
            <person name="Saada N."/>
            <person name="Tang L."/>
            <person name="Weissenberger G."/>
            <person name="Zhu Y."/>
            <person name="Hemphill L."/>
            <person name="Shang Y."/>
            <person name="Youmans B."/>
            <person name="Ayvaz T."/>
            <person name="Ross M."/>
            <person name="Santibanez J."/>
            <person name="Aqrawi P."/>
            <person name="Gross S."/>
            <person name="Joshi V."/>
            <person name="Fowler G."/>
            <person name="Nazareth L."/>
            <person name="Reid J."/>
            <person name="Worley K."/>
            <person name="Petrosino J."/>
            <person name="Highlander S."/>
            <person name="Gibbs R."/>
        </authorList>
    </citation>
    <scope>NUCLEOTIDE SEQUENCE [LARGE SCALE GENOMIC DNA]</scope>
    <source>
        <strain evidence="7 8">DSM 10105</strain>
    </source>
</reference>
<keyword evidence="6 7" id="KW-0012">Acyltransferase</keyword>
<sequence length="329" mass="37915">MQDRFLLFIAANAHRLPEGLVRSLFAVIAFFLWLFDLPQARQLERNLAHTQAGLGERERSRRRIRPLSFQGLQSYFAYFAEAMTIRARSQEELDARVRIAGPYADDIMRQPVLSSFPGALGHEGNWDYAAVWCKKHVAPVATVAEKLSNPRLLETFVSIRRELGMTLYTSGDTHLINKLKDEMSGRHILVPLLADRDLSHHGIFVDFFDSRIRIARGPATLAIDCGLPLYVVNIYRERLTGRRKAAAHSRWGYVLLISGKIDPSFWRGFRLEDPEERQQAIVAVSREWARIYSADLARHPQDWHMLQPIFWEDLDHSRLSGIPKKPYNE</sequence>
<dbReference type="eggNOG" id="COG1560">
    <property type="taxonomic scope" value="Bacteria"/>
</dbReference>
<evidence type="ECO:0000256" key="2">
    <source>
        <dbReference type="ARBA" id="ARBA00022475"/>
    </source>
</evidence>
<evidence type="ECO:0000256" key="3">
    <source>
        <dbReference type="ARBA" id="ARBA00022519"/>
    </source>
</evidence>
<organism evidence="7 8">
    <name type="scientific">Parascardovia denticolens DSM 10105 = JCM 12538</name>
    <dbReference type="NCBI Taxonomy" id="864564"/>
    <lineage>
        <taxon>Bacteria</taxon>
        <taxon>Bacillati</taxon>
        <taxon>Actinomycetota</taxon>
        <taxon>Actinomycetes</taxon>
        <taxon>Bifidobacteriales</taxon>
        <taxon>Bifidobacteriaceae</taxon>
        <taxon>Parascardovia</taxon>
    </lineage>
</organism>
<dbReference type="PANTHER" id="PTHR30606">
    <property type="entry name" value="LIPID A BIOSYNTHESIS LAUROYL ACYLTRANSFERASE"/>
    <property type="match status" value="1"/>
</dbReference>
<evidence type="ECO:0000313" key="8">
    <source>
        <dbReference type="Proteomes" id="UP000004946"/>
    </source>
</evidence>